<dbReference type="Proteomes" id="UP001058003">
    <property type="component" value="Chromosome"/>
</dbReference>
<dbReference type="Pfam" id="PF20103">
    <property type="entry name" value="DUF6493"/>
    <property type="match status" value="1"/>
</dbReference>
<accession>A0A9Q9IL28</accession>
<name>A0A9Q9IL28_9ACTN</name>
<dbReference type="RefSeq" id="WP_033367100.1">
    <property type="nucleotide sequence ID" value="NZ_CP073767.1"/>
</dbReference>
<evidence type="ECO:0000313" key="2">
    <source>
        <dbReference type="EMBL" id="UWZ58124.1"/>
    </source>
</evidence>
<feature type="domain" description="DUF6493" evidence="1">
    <location>
        <begin position="112"/>
        <end position="285"/>
    </location>
</feature>
<gene>
    <name evidence="2" type="ORF">Daura_19305</name>
</gene>
<dbReference type="InterPro" id="IPR045472">
    <property type="entry name" value="DUF6493"/>
</dbReference>
<dbReference type="AlphaFoldDB" id="A0A9Q9IL28"/>
<sequence>MISLTEVLALPEDAAVDALCGLDAAARAELTRQITAAYDADVADRAAGGTGMSDRDGSRVRLARIASAPAELAMPDGAQEVRIAVSRGRRHLQAVADAAVRRLATNRAQVTQLQTLRRLERDGLIELPANDDTVLAVIGSLTDGWERLPGRPHRRDWVRAPRTSELLRDDGRLLDTVFWRIFEVDGSSEVSLANVDRYLRHHPGHTWREAVADLVAAGAVPRGRVLDATLGGLARATVGFRAGWFVAVHGDLAPTVEEIVARQPAYDRLLTSRLGPVVGVGLDALLAVRRAGLPVDAPSLPAAVHAPVKAVVLKALRLGGAPVAEAALVHPDADVRTAAAKLLGRHEPAAPPMAELPRTAAPHAASDSLAAVDPITDPAELAEAFAVLVEDPSDPDLIERALCAAARLGPDPERYGTLARRVRRRLAQDFDGLLRVVGGVVIAAAGGGPAQDGWVPAREYGLLVRRAAEVTAALRAGRRFAPLAEPTHAGGWVAPATLVRRLTGTGGHPAADTVAALLRLGPDPAGGAAVLGDAARVPGVVGAALRFALGGPCPDTADPVDRPLWIAAARARAPHGDADGAGYTMRHDEYGGIVFAPVAPAGDDEDPLLPTATLAALTDRRAWRLSPAWLPWLGTVWPGNVEPVAAAWLTVTTGPRGTAAHGAAALRTVLAARGALPPAARLLVAAGLGAAALAERVAAVDAALDLVPHRLAPADLGDALAWWAPVVPANRWASSLRALAEAGRVTDVTGVLSALLPRLDRATTGLHGLVELLADTGAPATDPALRAWLATFTGSTKTARAAKTVLAR</sequence>
<dbReference type="KEGG" id="daur:Daura_19305"/>
<keyword evidence="3" id="KW-1185">Reference proteome</keyword>
<proteinExistence type="predicted"/>
<dbReference type="EMBL" id="CP073767">
    <property type="protein sequence ID" value="UWZ58124.1"/>
    <property type="molecule type" value="Genomic_DNA"/>
</dbReference>
<protein>
    <recommendedName>
        <fullName evidence="1">DUF6493 domain-containing protein</fullName>
    </recommendedName>
</protein>
<dbReference type="OrthoDB" id="3268451at2"/>
<reference evidence="2" key="1">
    <citation type="submission" date="2021-04" db="EMBL/GenBank/DDBJ databases">
        <title>Dactylosporangium aurantiacum NRRL B-8018 full assembly.</title>
        <authorList>
            <person name="Hartkoorn R.C."/>
            <person name="Beaudoing E."/>
            <person name="Hot D."/>
        </authorList>
    </citation>
    <scope>NUCLEOTIDE SEQUENCE</scope>
    <source>
        <strain evidence="2">NRRL B-8018</strain>
    </source>
</reference>
<evidence type="ECO:0000313" key="3">
    <source>
        <dbReference type="Proteomes" id="UP001058003"/>
    </source>
</evidence>
<organism evidence="2 3">
    <name type="scientific">Dactylosporangium aurantiacum</name>
    <dbReference type="NCBI Taxonomy" id="35754"/>
    <lineage>
        <taxon>Bacteria</taxon>
        <taxon>Bacillati</taxon>
        <taxon>Actinomycetota</taxon>
        <taxon>Actinomycetes</taxon>
        <taxon>Micromonosporales</taxon>
        <taxon>Micromonosporaceae</taxon>
        <taxon>Dactylosporangium</taxon>
    </lineage>
</organism>
<evidence type="ECO:0000259" key="1">
    <source>
        <dbReference type="Pfam" id="PF20103"/>
    </source>
</evidence>